<dbReference type="HOGENOM" id="CLU_092528_0_0_1"/>
<keyword evidence="1" id="KW-0732">Signal</keyword>
<dbReference type="AlphaFoldDB" id="F4RHP6"/>
<accession>F4RHP6</accession>
<dbReference type="eggNOG" id="ENOG502RYPN">
    <property type="taxonomic scope" value="Eukaryota"/>
</dbReference>
<proteinExistence type="predicted"/>
<dbReference type="InParanoid" id="F4RHP6"/>
<gene>
    <name evidence="2" type="ORF">MELLADRAFT_123513</name>
</gene>
<feature type="signal peptide" evidence="1">
    <location>
        <begin position="1"/>
        <end position="20"/>
    </location>
</feature>
<dbReference type="VEuPathDB" id="FungiDB:MELLADRAFT_123513"/>
<dbReference type="GeneID" id="18926371"/>
<protein>
    <submittedName>
        <fullName evidence="2">Secreted protein</fullName>
    </submittedName>
</protein>
<dbReference type="Proteomes" id="UP000001072">
    <property type="component" value="Unassembled WGS sequence"/>
</dbReference>
<name>F4RHP6_MELLP</name>
<keyword evidence="3" id="KW-1185">Reference proteome</keyword>
<evidence type="ECO:0000256" key="1">
    <source>
        <dbReference type="SAM" id="SignalP"/>
    </source>
</evidence>
<dbReference type="OrthoDB" id="3044029at2759"/>
<evidence type="ECO:0000313" key="2">
    <source>
        <dbReference type="EMBL" id="EGG07859.1"/>
    </source>
</evidence>
<evidence type="ECO:0000313" key="3">
    <source>
        <dbReference type="Proteomes" id="UP000001072"/>
    </source>
</evidence>
<dbReference type="RefSeq" id="XP_007408624.1">
    <property type="nucleotide sequence ID" value="XM_007408562.1"/>
</dbReference>
<sequence>MNHHILVLLVLLPALALTQAKKDLMVSIVDRYSFCLIVPKDPHTNIGDSEYPGGMSLWCEGINRGQGKFNKFWRQVEVSRPRDGVLQMTGCFNLWSSDRFNSGDGGGQYDSDGGDGGNGNPAGSVCKQYQHYVQLIEPNSQRACLRCCRDKNDCNVSRDTSGCPSVIPGNYFTCN</sequence>
<reference evidence="3" key="1">
    <citation type="journal article" date="2011" name="Proc. Natl. Acad. Sci. U.S.A.">
        <title>Obligate biotrophy features unraveled by the genomic analysis of rust fungi.</title>
        <authorList>
            <person name="Duplessis S."/>
            <person name="Cuomo C.A."/>
            <person name="Lin Y.-C."/>
            <person name="Aerts A."/>
            <person name="Tisserant E."/>
            <person name="Veneault-Fourrey C."/>
            <person name="Joly D.L."/>
            <person name="Hacquard S."/>
            <person name="Amselem J."/>
            <person name="Cantarel B.L."/>
            <person name="Chiu R."/>
            <person name="Coutinho P.M."/>
            <person name="Feau N."/>
            <person name="Field M."/>
            <person name="Frey P."/>
            <person name="Gelhaye E."/>
            <person name="Goldberg J."/>
            <person name="Grabherr M.G."/>
            <person name="Kodira C.D."/>
            <person name="Kohler A."/>
            <person name="Kuees U."/>
            <person name="Lindquist E.A."/>
            <person name="Lucas S.M."/>
            <person name="Mago R."/>
            <person name="Mauceli E."/>
            <person name="Morin E."/>
            <person name="Murat C."/>
            <person name="Pangilinan J.L."/>
            <person name="Park R."/>
            <person name="Pearson M."/>
            <person name="Quesneville H."/>
            <person name="Rouhier N."/>
            <person name="Sakthikumar S."/>
            <person name="Salamov A.A."/>
            <person name="Schmutz J."/>
            <person name="Selles B."/>
            <person name="Shapiro H."/>
            <person name="Tanguay P."/>
            <person name="Tuskan G.A."/>
            <person name="Henrissat B."/>
            <person name="Van de Peer Y."/>
            <person name="Rouze P."/>
            <person name="Ellis J.G."/>
            <person name="Dodds P.N."/>
            <person name="Schein J.E."/>
            <person name="Zhong S."/>
            <person name="Hamelin R.C."/>
            <person name="Grigoriev I.V."/>
            <person name="Szabo L.J."/>
            <person name="Martin F."/>
        </authorList>
    </citation>
    <scope>NUCLEOTIDE SEQUENCE [LARGE SCALE GENOMIC DNA]</scope>
    <source>
        <strain evidence="3">98AG31 / pathotype 3-4-7</strain>
    </source>
</reference>
<dbReference type="EMBL" id="GL883102">
    <property type="protein sequence ID" value="EGG07859.1"/>
    <property type="molecule type" value="Genomic_DNA"/>
</dbReference>
<feature type="chain" id="PRO_5003317664" evidence="1">
    <location>
        <begin position="21"/>
        <end position="175"/>
    </location>
</feature>
<dbReference type="KEGG" id="mlr:MELLADRAFT_123513"/>
<organism evidence="3">
    <name type="scientific">Melampsora larici-populina (strain 98AG31 / pathotype 3-4-7)</name>
    <name type="common">Poplar leaf rust fungus</name>
    <dbReference type="NCBI Taxonomy" id="747676"/>
    <lineage>
        <taxon>Eukaryota</taxon>
        <taxon>Fungi</taxon>
        <taxon>Dikarya</taxon>
        <taxon>Basidiomycota</taxon>
        <taxon>Pucciniomycotina</taxon>
        <taxon>Pucciniomycetes</taxon>
        <taxon>Pucciniales</taxon>
        <taxon>Melampsoraceae</taxon>
        <taxon>Melampsora</taxon>
    </lineage>
</organism>